<dbReference type="Pfam" id="PF04351">
    <property type="entry name" value="PilP"/>
    <property type="match status" value="1"/>
</dbReference>
<comment type="caution">
    <text evidence="2">The sequence shown here is derived from an EMBL/GenBank/DDBJ whole genome shotgun (WGS) entry which is preliminary data.</text>
</comment>
<protein>
    <recommendedName>
        <fullName evidence="4">Pilus assembly protein PilP</fullName>
    </recommendedName>
</protein>
<feature type="chain" id="PRO_5046812443" description="Pilus assembly protein PilP" evidence="1">
    <location>
        <begin position="30"/>
        <end position="187"/>
    </location>
</feature>
<sequence>MMIRNNAQPKGRLALALLLMLPLSGCLWVDDTQDLQSYTREQQARPSGKVEPLPVFKPYESFVYEGASLRNPFRPLVRGTGEREEMMPDDAIRPDMERPREYLEEFSIDELHMVGIITEPGGNTLWALVKDPNREVHRVVAGNYLGNDYGEVTAISERELQLVEIISNGRGGWMKRPRTLTLEEQQD</sequence>
<dbReference type="InterPro" id="IPR007446">
    <property type="entry name" value="PilP"/>
</dbReference>
<reference evidence="3" key="1">
    <citation type="journal article" date="2019" name="Int. J. Syst. Evol. Microbiol.">
        <title>The Global Catalogue of Microorganisms (GCM) 10K type strain sequencing project: providing services to taxonomists for standard genome sequencing and annotation.</title>
        <authorList>
            <consortium name="The Broad Institute Genomics Platform"/>
            <consortium name="The Broad Institute Genome Sequencing Center for Infectious Disease"/>
            <person name="Wu L."/>
            <person name="Ma J."/>
        </authorList>
    </citation>
    <scope>NUCLEOTIDE SEQUENCE [LARGE SCALE GENOMIC DNA]</scope>
    <source>
        <strain evidence="3">JCM 15134</strain>
    </source>
</reference>
<keyword evidence="3" id="KW-1185">Reference proteome</keyword>
<evidence type="ECO:0008006" key="4">
    <source>
        <dbReference type="Google" id="ProtNLM"/>
    </source>
</evidence>
<dbReference type="Proteomes" id="UP001499915">
    <property type="component" value="Unassembled WGS sequence"/>
</dbReference>
<keyword evidence="1" id="KW-0732">Signal</keyword>
<dbReference type="EMBL" id="BAAAET010000003">
    <property type="protein sequence ID" value="GAA0696833.1"/>
    <property type="molecule type" value="Genomic_DNA"/>
</dbReference>
<dbReference type="RefSeq" id="WP_343806644.1">
    <property type="nucleotide sequence ID" value="NZ_BAAAET010000003.1"/>
</dbReference>
<dbReference type="Gene3D" id="2.30.30.830">
    <property type="match status" value="1"/>
</dbReference>
<evidence type="ECO:0000313" key="2">
    <source>
        <dbReference type="EMBL" id="GAA0696833.1"/>
    </source>
</evidence>
<name>A0ABP3TF16_9GAMM</name>
<gene>
    <name evidence="2" type="ORF">GCM10009104_26170</name>
</gene>
<proteinExistence type="predicted"/>
<organism evidence="2 3">
    <name type="scientific">Marinobacterium maritimum</name>
    <dbReference type="NCBI Taxonomy" id="500162"/>
    <lineage>
        <taxon>Bacteria</taxon>
        <taxon>Pseudomonadati</taxon>
        <taxon>Pseudomonadota</taxon>
        <taxon>Gammaproteobacteria</taxon>
        <taxon>Oceanospirillales</taxon>
        <taxon>Oceanospirillaceae</taxon>
        <taxon>Marinobacterium</taxon>
    </lineage>
</organism>
<evidence type="ECO:0000313" key="3">
    <source>
        <dbReference type="Proteomes" id="UP001499915"/>
    </source>
</evidence>
<evidence type="ECO:0000256" key="1">
    <source>
        <dbReference type="SAM" id="SignalP"/>
    </source>
</evidence>
<feature type="signal peptide" evidence="1">
    <location>
        <begin position="1"/>
        <end position="29"/>
    </location>
</feature>
<accession>A0ABP3TF16</accession>
<dbReference type="PIRSF" id="PIRSF016481">
    <property type="entry name" value="Pilus_assembly_PilP"/>
    <property type="match status" value="1"/>
</dbReference>